<proteinExistence type="predicted"/>
<gene>
    <name evidence="1" type="ORF">CLV59_105269</name>
</gene>
<name>A0A327VVY4_9BACT</name>
<accession>A0A327VVY4</accession>
<organism evidence="1 2">
    <name type="scientific">Chitinophaga dinghuensis</name>
    <dbReference type="NCBI Taxonomy" id="1539050"/>
    <lineage>
        <taxon>Bacteria</taxon>
        <taxon>Pseudomonadati</taxon>
        <taxon>Bacteroidota</taxon>
        <taxon>Chitinophagia</taxon>
        <taxon>Chitinophagales</taxon>
        <taxon>Chitinophagaceae</taxon>
        <taxon>Chitinophaga</taxon>
    </lineage>
</organism>
<evidence type="ECO:0000313" key="2">
    <source>
        <dbReference type="Proteomes" id="UP000249819"/>
    </source>
</evidence>
<dbReference type="RefSeq" id="WP_111593173.1">
    <property type="nucleotide sequence ID" value="NZ_QLMA01000005.1"/>
</dbReference>
<dbReference type="InterPro" id="IPR008792">
    <property type="entry name" value="PQQD"/>
</dbReference>
<dbReference type="OrthoDB" id="1495225at2"/>
<dbReference type="EMBL" id="QLMA01000005">
    <property type="protein sequence ID" value="RAJ80161.1"/>
    <property type="molecule type" value="Genomic_DNA"/>
</dbReference>
<protein>
    <submittedName>
        <fullName evidence="1">Coenzyme PQQ synthesis protein D (PqqD)</fullName>
    </submittedName>
</protein>
<reference evidence="1 2" key="1">
    <citation type="submission" date="2018-06" db="EMBL/GenBank/DDBJ databases">
        <title>Genomic Encyclopedia of Archaeal and Bacterial Type Strains, Phase II (KMG-II): from individual species to whole genera.</title>
        <authorList>
            <person name="Goeker M."/>
        </authorList>
    </citation>
    <scope>NUCLEOTIDE SEQUENCE [LARGE SCALE GENOMIC DNA]</scope>
    <source>
        <strain evidence="1 2">DSM 29821</strain>
    </source>
</reference>
<dbReference type="Proteomes" id="UP000249819">
    <property type="component" value="Unassembled WGS sequence"/>
</dbReference>
<dbReference type="InterPro" id="IPR041881">
    <property type="entry name" value="PqqD_sf"/>
</dbReference>
<keyword evidence="2" id="KW-1185">Reference proteome</keyword>
<evidence type="ECO:0000313" key="1">
    <source>
        <dbReference type="EMBL" id="RAJ80161.1"/>
    </source>
</evidence>
<dbReference type="Gene3D" id="1.10.10.1150">
    <property type="entry name" value="Coenzyme PQQ synthesis protein D (PqqD)"/>
    <property type="match status" value="1"/>
</dbReference>
<sequence length="91" mass="10508">MSLLEMKVRISENAIVRELGAGFVILNLKTERFYELNEVGKRFWELLTNNPDCSAAFHQLQSEYEVAPETLQNDLNILIDHLKKAELIDCN</sequence>
<dbReference type="Pfam" id="PF05402">
    <property type="entry name" value="PqqD"/>
    <property type="match status" value="1"/>
</dbReference>
<comment type="caution">
    <text evidence="1">The sequence shown here is derived from an EMBL/GenBank/DDBJ whole genome shotgun (WGS) entry which is preliminary data.</text>
</comment>
<dbReference type="AlphaFoldDB" id="A0A327VVY4"/>